<sequence>MARTNTFLAILVCSIIKIKNIFVSTLLYPLFRKLAKLDYQVIFYIKT</sequence>
<keyword evidence="1" id="KW-0472">Membrane</keyword>
<organism evidence="2 3">
    <name type="scientific">Aureispira anguillae</name>
    <dbReference type="NCBI Taxonomy" id="2864201"/>
    <lineage>
        <taxon>Bacteria</taxon>
        <taxon>Pseudomonadati</taxon>
        <taxon>Bacteroidota</taxon>
        <taxon>Saprospiria</taxon>
        <taxon>Saprospirales</taxon>
        <taxon>Saprospiraceae</taxon>
        <taxon>Aureispira</taxon>
    </lineage>
</organism>
<protein>
    <submittedName>
        <fullName evidence="2">Uncharacterized protein</fullName>
    </submittedName>
</protein>
<feature type="transmembrane region" description="Helical" evidence="1">
    <location>
        <begin position="6"/>
        <end position="31"/>
    </location>
</feature>
<name>A0A915YM98_9BACT</name>
<evidence type="ECO:0000313" key="2">
    <source>
        <dbReference type="EMBL" id="BDS15562.1"/>
    </source>
</evidence>
<keyword evidence="3" id="KW-1185">Reference proteome</keyword>
<dbReference type="AlphaFoldDB" id="A0A915YM98"/>
<proteinExistence type="predicted"/>
<gene>
    <name evidence="2" type="ORF">AsAng_0063460</name>
</gene>
<keyword evidence="1" id="KW-1133">Transmembrane helix</keyword>
<reference evidence="2" key="1">
    <citation type="submission" date="2022-09" db="EMBL/GenBank/DDBJ databases">
        <title>Aureispira anguillicida sp. nov., isolated from Leptocephalus of Japanese eel Anguilla japonica.</title>
        <authorList>
            <person name="Yuasa K."/>
            <person name="Mekata T."/>
            <person name="Ikunari K."/>
        </authorList>
    </citation>
    <scope>NUCLEOTIDE SEQUENCE</scope>
    <source>
        <strain evidence="2">EL160426</strain>
    </source>
</reference>
<evidence type="ECO:0000256" key="1">
    <source>
        <dbReference type="SAM" id="Phobius"/>
    </source>
</evidence>
<accession>A0A915YM98</accession>
<dbReference type="Proteomes" id="UP001060919">
    <property type="component" value="Chromosome"/>
</dbReference>
<dbReference type="KEGG" id="aup:AsAng_0063460"/>
<keyword evidence="1" id="KW-0812">Transmembrane</keyword>
<dbReference type="EMBL" id="AP026867">
    <property type="protein sequence ID" value="BDS15562.1"/>
    <property type="molecule type" value="Genomic_DNA"/>
</dbReference>
<evidence type="ECO:0000313" key="3">
    <source>
        <dbReference type="Proteomes" id="UP001060919"/>
    </source>
</evidence>